<accession>A0A6J8BDZ0</accession>
<dbReference type="AlphaFoldDB" id="A0A6J8BDZ0"/>
<gene>
    <name evidence="1" type="ORF">MCOR_17339</name>
</gene>
<dbReference type="EMBL" id="CACVKT020003066">
    <property type="protein sequence ID" value="CAC5381480.1"/>
    <property type="molecule type" value="Genomic_DNA"/>
</dbReference>
<proteinExistence type="predicted"/>
<name>A0A6J8BDZ0_MYTCO</name>
<dbReference type="Proteomes" id="UP000507470">
    <property type="component" value="Unassembled WGS sequence"/>
</dbReference>
<dbReference type="OrthoDB" id="6380086at2759"/>
<sequence length="241" mass="27953">MRLYTATDLEMPLYTATDLEMPLYTATDLEMPLYTATDIEMPLYTVTDLEMPLYTATDLEMPLYTATDLVMPFSELSGCFNPFKKKLKSMITNVDQAYPKLLSEKLHNKFCKLLLGVGNSELGRFLLHFDIAKSMIRYWHMLENLGSSFPLLKEACLDSKLLHESTIPLWYGSLNFFLKNVKGVGSLGSASNYSFKFLYKKNLYQYYEDQWRLQMHNCADGKLCRYNTFKTNFGLERYPIP</sequence>
<organism evidence="1 2">
    <name type="scientific">Mytilus coruscus</name>
    <name type="common">Sea mussel</name>
    <dbReference type="NCBI Taxonomy" id="42192"/>
    <lineage>
        <taxon>Eukaryota</taxon>
        <taxon>Metazoa</taxon>
        <taxon>Spiralia</taxon>
        <taxon>Lophotrochozoa</taxon>
        <taxon>Mollusca</taxon>
        <taxon>Bivalvia</taxon>
        <taxon>Autobranchia</taxon>
        <taxon>Pteriomorphia</taxon>
        <taxon>Mytilida</taxon>
        <taxon>Mytiloidea</taxon>
        <taxon>Mytilidae</taxon>
        <taxon>Mytilinae</taxon>
        <taxon>Mytilus</taxon>
    </lineage>
</organism>
<evidence type="ECO:0000313" key="1">
    <source>
        <dbReference type="EMBL" id="CAC5381480.1"/>
    </source>
</evidence>
<protein>
    <submittedName>
        <fullName evidence="1">ATBF1</fullName>
    </submittedName>
</protein>
<keyword evidence="2" id="KW-1185">Reference proteome</keyword>
<evidence type="ECO:0000313" key="2">
    <source>
        <dbReference type="Proteomes" id="UP000507470"/>
    </source>
</evidence>
<reference evidence="1 2" key="1">
    <citation type="submission" date="2020-06" db="EMBL/GenBank/DDBJ databases">
        <authorList>
            <person name="Li R."/>
            <person name="Bekaert M."/>
        </authorList>
    </citation>
    <scope>NUCLEOTIDE SEQUENCE [LARGE SCALE GENOMIC DNA]</scope>
    <source>
        <strain evidence="2">wild</strain>
    </source>
</reference>